<keyword evidence="10" id="KW-1185">Reference proteome</keyword>
<dbReference type="InterPro" id="IPR029044">
    <property type="entry name" value="Nucleotide-diphossugar_trans"/>
</dbReference>
<dbReference type="InterPro" id="IPR001173">
    <property type="entry name" value="Glyco_trans_2-like"/>
</dbReference>
<proteinExistence type="predicted"/>
<evidence type="ECO:0000256" key="1">
    <source>
        <dbReference type="ARBA" id="ARBA00004141"/>
    </source>
</evidence>
<evidence type="ECO:0000256" key="3">
    <source>
        <dbReference type="ARBA" id="ARBA00022679"/>
    </source>
</evidence>
<evidence type="ECO:0000256" key="7">
    <source>
        <dbReference type="SAM" id="Phobius"/>
    </source>
</evidence>
<dbReference type="InterPro" id="IPR050256">
    <property type="entry name" value="Glycosyltransferase_2"/>
</dbReference>
<feature type="transmembrane region" description="Helical" evidence="7">
    <location>
        <begin position="263"/>
        <end position="283"/>
    </location>
</feature>
<reference evidence="9" key="1">
    <citation type="journal article" date="2019" name="PLoS Negl. Trop. Dis.">
        <title>Revisiting the worldwide diversity of Leptospira species in the environment.</title>
        <authorList>
            <person name="Vincent A.T."/>
            <person name="Schiettekatte O."/>
            <person name="Bourhy P."/>
            <person name="Veyrier F.J."/>
            <person name="Picardeau M."/>
        </authorList>
    </citation>
    <scope>NUCLEOTIDE SEQUENCE [LARGE SCALE GENOMIC DNA]</scope>
    <source>
        <strain evidence="9">201800277</strain>
    </source>
</reference>
<dbReference type="SUPFAM" id="SSF53448">
    <property type="entry name" value="Nucleotide-diphospho-sugar transferases"/>
    <property type="match status" value="1"/>
</dbReference>
<feature type="domain" description="Glycosyltransferase 2-like" evidence="8">
    <location>
        <begin position="10"/>
        <end position="148"/>
    </location>
</feature>
<dbReference type="Pfam" id="PF00535">
    <property type="entry name" value="Glycos_transf_2"/>
    <property type="match status" value="1"/>
</dbReference>
<gene>
    <name evidence="9" type="ORF">EHQ30_07905</name>
</gene>
<evidence type="ECO:0000256" key="2">
    <source>
        <dbReference type="ARBA" id="ARBA00022676"/>
    </source>
</evidence>
<keyword evidence="5 7" id="KW-1133">Transmembrane helix</keyword>
<organism evidence="9 10">
    <name type="scientific">Leptospira brenneri</name>
    <dbReference type="NCBI Taxonomy" id="2023182"/>
    <lineage>
        <taxon>Bacteria</taxon>
        <taxon>Pseudomonadati</taxon>
        <taxon>Spirochaetota</taxon>
        <taxon>Spirochaetia</taxon>
        <taxon>Leptospirales</taxon>
        <taxon>Leptospiraceae</taxon>
        <taxon>Leptospira</taxon>
    </lineage>
</organism>
<dbReference type="RefSeq" id="WP_100789693.1">
    <property type="nucleotide sequence ID" value="NZ_NPDQ01000002.1"/>
</dbReference>
<dbReference type="PANTHER" id="PTHR48090:SF1">
    <property type="entry name" value="PROPHAGE BACTOPRENOL GLUCOSYL TRANSFERASE HOMOLOG"/>
    <property type="match status" value="1"/>
</dbReference>
<protein>
    <submittedName>
        <fullName evidence="9">Glycosyltransferase</fullName>
    </submittedName>
</protein>
<dbReference type="EMBL" id="RQFP01000001">
    <property type="protein sequence ID" value="TGK96512.1"/>
    <property type="molecule type" value="Genomic_DNA"/>
</dbReference>
<accession>A0A2M9Y499</accession>
<evidence type="ECO:0000256" key="6">
    <source>
        <dbReference type="ARBA" id="ARBA00023136"/>
    </source>
</evidence>
<dbReference type="Proteomes" id="UP000297891">
    <property type="component" value="Unassembled WGS sequence"/>
</dbReference>
<dbReference type="GO" id="GO:0016757">
    <property type="term" value="F:glycosyltransferase activity"/>
    <property type="evidence" value="ECO:0007669"/>
    <property type="project" value="UniProtKB-KW"/>
</dbReference>
<sequence length="307" mass="35479">MTNKTHRLITILVPVWNEAENIPVFLESLRKNLKTLPGQFHILFVDDGSTDCTKSVILSFPRFTHKLTVIELKKNYGKEIAITIGLREHKGDALILMDVDMQDPPDLIPIFIELWKQGSPIVVGIRTKRNKDSLFKRLTAGMFYRVLQLLSNKIPLKGSGDFFLIDDRVVQSIISLRKKYLWFRGSVAIVDFCQTPVYFERMQRARGISKWTYWKLFQLAFGVLFYMTNMPMYLASGFLLTGFSFIWFDSLPYTSFYENDANIFVSAFCFGMVICISLFLLLAQAKEPPPNAIKKINKRIRGKPNMF</sequence>
<dbReference type="CDD" id="cd04187">
    <property type="entry name" value="DPM1_like_bac"/>
    <property type="match status" value="1"/>
</dbReference>
<name>A0A2M9Y499_9LEPT</name>
<evidence type="ECO:0000313" key="9">
    <source>
        <dbReference type="EMBL" id="TGK96512.1"/>
    </source>
</evidence>
<comment type="subcellular location">
    <subcellularLocation>
        <location evidence="1">Membrane</location>
        <topology evidence="1">Multi-pass membrane protein</topology>
    </subcellularLocation>
</comment>
<evidence type="ECO:0000259" key="8">
    <source>
        <dbReference type="Pfam" id="PF00535"/>
    </source>
</evidence>
<keyword evidence="3 9" id="KW-0808">Transferase</keyword>
<feature type="transmembrane region" description="Helical" evidence="7">
    <location>
        <begin position="219"/>
        <end position="248"/>
    </location>
</feature>
<evidence type="ECO:0000256" key="5">
    <source>
        <dbReference type="ARBA" id="ARBA00022989"/>
    </source>
</evidence>
<keyword evidence="2" id="KW-0328">Glycosyltransferase</keyword>
<keyword evidence="4 7" id="KW-0812">Transmembrane</keyword>
<dbReference type="PANTHER" id="PTHR48090">
    <property type="entry name" value="UNDECAPRENYL-PHOSPHATE 4-DEOXY-4-FORMAMIDO-L-ARABINOSE TRANSFERASE-RELATED"/>
    <property type="match status" value="1"/>
</dbReference>
<dbReference type="GO" id="GO:0005886">
    <property type="term" value="C:plasma membrane"/>
    <property type="evidence" value="ECO:0007669"/>
    <property type="project" value="TreeGrafter"/>
</dbReference>
<dbReference type="Gene3D" id="3.90.550.10">
    <property type="entry name" value="Spore Coat Polysaccharide Biosynthesis Protein SpsA, Chain A"/>
    <property type="match status" value="1"/>
</dbReference>
<comment type="caution">
    <text evidence="9">The sequence shown here is derived from an EMBL/GenBank/DDBJ whole genome shotgun (WGS) entry which is preliminary data.</text>
</comment>
<evidence type="ECO:0000313" key="10">
    <source>
        <dbReference type="Proteomes" id="UP000297891"/>
    </source>
</evidence>
<dbReference type="AlphaFoldDB" id="A0A2M9Y499"/>
<dbReference type="OrthoDB" id="9807778at2"/>
<evidence type="ECO:0000256" key="4">
    <source>
        <dbReference type="ARBA" id="ARBA00022692"/>
    </source>
</evidence>
<keyword evidence="6 7" id="KW-0472">Membrane</keyword>